<dbReference type="PROSITE" id="PS50262">
    <property type="entry name" value="G_PROTEIN_RECEP_F1_2"/>
    <property type="match status" value="1"/>
</dbReference>
<evidence type="ECO:0000313" key="8">
    <source>
        <dbReference type="Proteomes" id="UP001620626"/>
    </source>
</evidence>
<sequence>MVGGRHHRSELPLPSPCAIHSYEAADNEMADDPSSHESAVLSVLWWTNSVSLPARRMPSWHLLVSLALFDSLFLLFAVLELTPTSLLPTLSPHLISVHTRVVLIIRMFASTFYKASILIVVAFNVERYLCVCRPLWAHRARILVGGGKALAVVGGALALGMICSVQW</sequence>
<keyword evidence="8" id="KW-1185">Reference proteome</keyword>
<dbReference type="GO" id="GO:0016020">
    <property type="term" value="C:membrane"/>
    <property type="evidence" value="ECO:0007669"/>
    <property type="project" value="UniProtKB-SubCell"/>
</dbReference>
<dbReference type="SUPFAM" id="SSF81321">
    <property type="entry name" value="Family A G protein-coupled receptor-like"/>
    <property type="match status" value="1"/>
</dbReference>
<dbReference type="InterPro" id="IPR017452">
    <property type="entry name" value="GPCR_Rhodpsn_7TM"/>
</dbReference>
<accession>A0ABD2LZR8</accession>
<organism evidence="7 8">
    <name type="scientific">Heterodera trifolii</name>
    <dbReference type="NCBI Taxonomy" id="157864"/>
    <lineage>
        <taxon>Eukaryota</taxon>
        <taxon>Metazoa</taxon>
        <taxon>Ecdysozoa</taxon>
        <taxon>Nematoda</taxon>
        <taxon>Chromadorea</taxon>
        <taxon>Rhabditida</taxon>
        <taxon>Tylenchina</taxon>
        <taxon>Tylenchomorpha</taxon>
        <taxon>Tylenchoidea</taxon>
        <taxon>Heteroderidae</taxon>
        <taxon>Heteroderinae</taxon>
        <taxon>Heterodera</taxon>
    </lineage>
</organism>
<dbReference type="InterPro" id="IPR000276">
    <property type="entry name" value="GPCR_Rhodpsn"/>
</dbReference>
<keyword evidence="4 5" id="KW-0472">Membrane</keyword>
<evidence type="ECO:0000256" key="2">
    <source>
        <dbReference type="ARBA" id="ARBA00022692"/>
    </source>
</evidence>
<comment type="caution">
    <text evidence="7">The sequence shown here is derived from an EMBL/GenBank/DDBJ whole genome shotgun (WGS) entry which is preliminary data.</text>
</comment>
<protein>
    <recommendedName>
        <fullName evidence="6">G-protein coupled receptors family 1 profile domain-containing protein</fullName>
    </recommendedName>
</protein>
<keyword evidence="3 5" id="KW-1133">Transmembrane helix</keyword>
<feature type="domain" description="G-protein coupled receptors family 1 profile" evidence="6">
    <location>
        <begin position="38"/>
        <end position="167"/>
    </location>
</feature>
<feature type="transmembrane region" description="Helical" evidence="5">
    <location>
        <begin position="101"/>
        <end position="121"/>
    </location>
</feature>
<dbReference type="Proteomes" id="UP001620626">
    <property type="component" value="Unassembled WGS sequence"/>
</dbReference>
<evidence type="ECO:0000256" key="1">
    <source>
        <dbReference type="ARBA" id="ARBA00004370"/>
    </source>
</evidence>
<reference evidence="7 8" key="1">
    <citation type="submission" date="2024-10" db="EMBL/GenBank/DDBJ databases">
        <authorList>
            <person name="Kim D."/>
        </authorList>
    </citation>
    <scope>NUCLEOTIDE SEQUENCE [LARGE SCALE GENOMIC DNA]</scope>
    <source>
        <strain evidence="7">BH-2024</strain>
    </source>
</reference>
<evidence type="ECO:0000256" key="4">
    <source>
        <dbReference type="ARBA" id="ARBA00023136"/>
    </source>
</evidence>
<evidence type="ECO:0000256" key="3">
    <source>
        <dbReference type="ARBA" id="ARBA00022989"/>
    </source>
</evidence>
<dbReference type="PROSITE" id="PS00237">
    <property type="entry name" value="G_PROTEIN_RECEP_F1_1"/>
    <property type="match status" value="1"/>
</dbReference>
<comment type="subcellular location">
    <subcellularLocation>
        <location evidence="1">Membrane</location>
    </subcellularLocation>
</comment>
<dbReference type="Gene3D" id="1.20.1070.10">
    <property type="entry name" value="Rhodopsin 7-helix transmembrane proteins"/>
    <property type="match status" value="1"/>
</dbReference>
<name>A0ABD2LZR8_9BILA</name>
<dbReference type="AlphaFoldDB" id="A0ABD2LZR8"/>
<evidence type="ECO:0000259" key="6">
    <source>
        <dbReference type="PROSITE" id="PS50262"/>
    </source>
</evidence>
<proteinExistence type="predicted"/>
<keyword evidence="2 5" id="KW-0812">Transmembrane</keyword>
<gene>
    <name evidence="7" type="ORF">niasHT_008035</name>
</gene>
<evidence type="ECO:0000313" key="7">
    <source>
        <dbReference type="EMBL" id="KAL3120743.1"/>
    </source>
</evidence>
<dbReference type="EMBL" id="JBICBT010000207">
    <property type="protein sequence ID" value="KAL3120743.1"/>
    <property type="molecule type" value="Genomic_DNA"/>
</dbReference>
<feature type="transmembrane region" description="Helical" evidence="5">
    <location>
        <begin position="142"/>
        <end position="162"/>
    </location>
</feature>
<evidence type="ECO:0000256" key="5">
    <source>
        <dbReference type="SAM" id="Phobius"/>
    </source>
</evidence>
<feature type="transmembrane region" description="Helical" evidence="5">
    <location>
        <begin position="60"/>
        <end position="81"/>
    </location>
</feature>